<keyword evidence="1" id="KW-0812">Transmembrane</keyword>
<dbReference type="EMBL" id="MNAN01000032">
    <property type="protein sequence ID" value="OHU94963.1"/>
    <property type="molecule type" value="Genomic_DNA"/>
</dbReference>
<dbReference type="RefSeq" id="WP_070992479.1">
    <property type="nucleotide sequence ID" value="NZ_CBCSHD010000018.1"/>
</dbReference>
<evidence type="ECO:0000313" key="3">
    <source>
        <dbReference type="Proteomes" id="UP000180253"/>
    </source>
</evidence>
<comment type="caution">
    <text evidence="2">The sequence shown here is derived from an EMBL/GenBank/DDBJ whole genome shotgun (WGS) entry which is preliminary data.</text>
</comment>
<proteinExistence type="predicted"/>
<dbReference type="STRING" id="327939.BIW53_13175"/>
<evidence type="ECO:0000256" key="1">
    <source>
        <dbReference type="SAM" id="Phobius"/>
    </source>
</evidence>
<organism evidence="2 3">
    <name type="scientific">Pseudoalteromonas byunsanensis</name>
    <dbReference type="NCBI Taxonomy" id="327939"/>
    <lineage>
        <taxon>Bacteria</taxon>
        <taxon>Pseudomonadati</taxon>
        <taxon>Pseudomonadota</taxon>
        <taxon>Gammaproteobacteria</taxon>
        <taxon>Alteromonadales</taxon>
        <taxon>Pseudoalteromonadaceae</taxon>
        <taxon>Pseudoalteromonas</taxon>
    </lineage>
</organism>
<protein>
    <submittedName>
        <fullName evidence="2">Uncharacterized protein</fullName>
    </submittedName>
</protein>
<accession>A0A1S1N6H8</accession>
<keyword evidence="1" id="KW-0472">Membrane</keyword>
<feature type="transmembrane region" description="Helical" evidence="1">
    <location>
        <begin position="91"/>
        <end position="112"/>
    </location>
</feature>
<feature type="transmembrane region" description="Helical" evidence="1">
    <location>
        <begin position="63"/>
        <end position="84"/>
    </location>
</feature>
<dbReference type="AlphaFoldDB" id="A0A1S1N6H8"/>
<feature type="transmembrane region" description="Helical" evidence="1">
    <location>
        <begin position="6"/>
        <end position="23"/>
    </location>
</feature>
<keyword evidence="1" id="KW-1133">Transmembrane helix</keyword>
<name>A0A1S1N6H8_9GAMM</name>
<gene>
    <name evidence="2" type="ORF">BIW53_13175</name>
</gene>
<sequence length="117" mass="13175">MFTFLYLFSNLVGYFIGFNFVLKKLKVSEQRLKRAIYLSLLLLAIQMVSSTICELVALDDLAALLLTIILFLAVIRKFLVLTLWQTILIPVIVPIIGQLCFVIVLGLSIKLFGPITV</sequence>
<dbReference type="OrthoDB" id="6314208at2"/>
<keyword evidence="3" id="KW-1185">Reference proteome</keyword>
<evidence type="ECO:0000313" key="2">
    <source>
        <dbReference type="EMBL" id="OHU94963.1"/>
    </source>
</evidence>
<dbReference type="Proteomes" id="UP000180253">
    <property type="component" value="Unassembled WGS sequence"/>
</dbReference>
<reference evidence="2 3" key="1">
    <citation type="submission" date="2016-10" db="EMBL/GenBank/DDBJ databases">
        <title>Pseudoalteromonas amylolytica sp. nov., isolated from the surface seawater.</title>
        <authorList>
            <person name="Wu Y.-H."/>
            <person name="Cheng H."/>
            <person name="Jin X.-B."/>
            <person name="Wang C.-S."/>
            <person name="Xu X.-W."/>
        </authorList>
    </citation>
    <scope>NUCLEOTIDE SEQUENCE [LARGE SCALE GENOMIC DNA]</scope>
    <source>
        <strain evidence="2 3">JCM 12483</strain>
    </source>
</reference>
<feature type="transmembrane region" description="Helical" evidence="1">
    <location>
        <begin position="35"/>
        <end position="57"/>
    </location>
</feature>